<organism evidence="2">
    <name type="scientific">Phaeodactylum tricornutum</name>
    <name type="common">Diatom</name>
    <dbReference type="NCBI Taxonomy" id="2850"/>
    <lineage>
        <taxon>Eukaryota</taxon>
        <taxon>Sar</taxon>
        <taxon>Stramenopiles</taxon>
        <taxon>Ochrophyta</taxon>
        <taxon>Bacillariophyta</taxon>
        <taxon>Bacillariophyceae</taxon>
        <taxon>Bacillariophycidae</taxon>
        <taxon>Naviculales</taxon>
        <taxon>Phaeodactylaceae</taxon>
        <taxon>Phaeodactylum</taxon>
    </lineage>
</organism>
<evidence type="ECO:0000313" key="2">
    <source>
        <dbReference type="EMBL" id="CAG9286785.1"/>
    </source>
</evidence>
<dbReference type="Pfam" id="PF13563">
    <property type="entry name" value="2_5_RNA_ligase2"/>
    <property type="match status" value="1"/>
</dbReference>
<feature type="region of interest" description="Disordered" evidence="1">
    <location>
        <begin position="323"/>
        <end position="346"/>
    </location>
</feature>
<dbReference type="PANTHER" id="PTHR37474:SF1">
    <property type="entry name" value="2'-5' RNA LIGASE FAMILY PROTEIN"/>
    <property type="match status" value="1"/>
</dbReference>
<proteinExistence type="predicted"/>
<protein>
    <submittedName>
        <fullName evidence="2">Uncharacterized protein</fullName>
    </submittedName>
</protein>
<dbReference type="AlphaFoldDB" id="A0A8J9X4A1"/>
<name>A0A8J9X4A1_PHATR</name>
<feature type="compositionally biased region" description="Basic residues" evidence="1">
    <location>
        <begin position="248"/>
        <end position="259"/>
    </location>
</feature>
<dbReference type="EMBL" id="OU594964">
    <property type="protein sequence ID" value="CAG9286785.1"/>
    <property type="molecule type" value="Genomic_DNA"/>
</dbReference>
<reference evidence="2" key="1">
    <citation type="submission" date="2022-02" db="EMBL/GenBank/DDBJ databases">
        <authorList>
            <person name="Giguere J D."/>
        </authorList>
    </citation>
    <scope>NUCLEOTIDE SEQUENCE</scope>
    <source>
        <strain evidence="2">CCAP 1055/1</strain>
    </source>
</reference>
<dbReference type="Proteomes" id="UP000836788">
    <property type="component" value="Chromosome 23"/>
</dbReference>
<dbReference type="InterPro" id="IPR009097">
    <property type="entry name" value="Cyclic_Pdiesterase"/>
</dbReference>
<dbReference type="PANTHER" id="PTHR37474">
    <property type="entry name" value="RNA LIGASE/CYCLIC NUCLEOTIDE PHOSPHODIESTERASE"/>
    <property type="match status" value="1"/>
</dbReference>
<accession>A0A8J9X4A1</accession>
<dbReference type="SUPFAM" id="SSF55144">
    <property type="entry name" value="LigT-like"/>
    <property type="match status" value="1"/>
</dbReference>
<dbReference type="Gene3D" id="3.90.1140.10">
    <property type="entry name" value="Cyclic phosphodiesterase"/>
    <property type="match status" value="1"/>
</dbReference>
<sequence>MATEAHPYYKKLHHLTVCMVPHDEDWRVWEQLTKVRTQLRDPGLYRWPPHANLLYPFLDIRPTPESGDTTPRNAINMDIVDGLKRVCHLYDPFTVRLEKFGTFGGSKRGVLWIYPDSRPRGNGGDEAHDAEPLVALQASLEAQFPMCMDQRKTGAFSPHITVSHFADLKCAREAQALVETEWPTDLSFQVREVYLMQRLGDDGQFERVATIGLAGHETIVHRQPLRFANMPEREEEWVRRERMAMKDRRNKGSRGHRRQRESIRTGRPSRVKDSPVVIEAKRAMREAKREMLLAENNGEPPETAKIYEAIFRAKEEELRALQNLQGQAQSEKQVTSTPATNESTSS</sequence>
<feature type="region of interest" description="Disordered" evidence="1">
    <location>
        <begin position="245"/>
        <end position="273"/>
    </location>
</feature>
<evidence type="ECO:0000256" key="1">
    <source>
        <dbReference type="SAM" id="MobiDB-lite"/>
    </source>
</evidence>
<gene>
    <name evidence="2" type="ORF">PTTT1_LOCUS33445</name>
</gene>